<dbReference type="PANTHER" id="PTHR43333">
    <property type="entry name" value="2-HACID_DH_C DOMAIN-CONTAINING PROTEIN"/>
    <property type="match status" value="1"/>
</dbReference>
<gene>
    <name evidence="4" type="ORF">GCM10007879_17090</name>
</gene>
<reference evidence="4" key="1">
    <citation type="journal article" date="2014" name="Int. J. Syst. Evol. Microbiol.">
        <title>Complete genome of a new Firmicutes species belonging to the dominant human colonic microbiota ('Ruminococcus bicirculans') reveals two chromosomes and a selective capacity to utilize plant glucans.</title>
        <authorList>
            <consortium name="NISC Comparative Sequencing Program"/>
            <person name="Wegmann U."/>
            <person name="Louis P."/>
            <person name="Goesmann A."/>
            <person name="Henrissat B."/>
            <person name="Duncan S.H."/>
            <person name="Flint H.J."/>
        </authorList>
    </citation>
    <scope>NUCLEOTIDE SEQUENCE</scope>
    <source>
        <strain evidence="4">NBRC 107169</strain>
    </source>
</reference>
<keyword evidence="2" id="KW-0520">NAD</keyword>
<protein>
    <submittedName>
        <fullName evidence="4">Glyoxylate/hydroxypyruvate reductase A</fullName>
    </submittedName>
</protein>
<dbReference type="InterPro" id="IPR036291">
    <property type="entry name" value="NAD(P)-bd_dom_sf"/>
</dbReference>
<sequence length="314" mass="34942">MTMLMHLSDVSEREWADAFQKALPNHKIVTREDKFDLKEIKYLYVWKPEADAFDGLVNLEVIFSLGAGVDGIVKHPKLPQGVPVVRFVDDELTQCMTDYVVANVAMHHRQATRYKRDQTQRQWDQYYPERASTINVGIMGLGQLGADAAEKLNYLGYNVAGWARSAKNIAGIEEFTGAETFDAFLNRTDILVCLLPLTPDTTDILCMNNFKKLRRGHLPGGPCIVNAARGGHQNEDDIVTALLDGTLGAASLDVFKVEPLPSTSALWSFDNCYITPHIAAISGLDAGVRLVTEQITRFEQSGELKHVVDTKRGY</sequence>
<evidence type="ECO:0000256" key="2">
    <source>
        <dbReference type="ARBA" id="ARBA00023027"/>
    </source>
</evidence>
<keyword evidence="1" id="KW-0560">Oxidoreductase</keyword>
<name>A0ABQ5UQC4_9HYPH</name>
<dbReference type="Gene3D" id="3.40.50.720">
    <property type="entry name" value="NAD(P)-binding Rossmann-like Domain"/>
    <property type="match status" value="2"/>
</dbReference>
<evidence type="ECO:0000313" key="5">
    <source>
        <dbReference type="Proteomes" id="UP001161405"/>
    </source>
</evidence>
<feature type="domain" description="D-isomer specific 2-hydroxyacid dehydrogenase NAD-binding" evidence="3">
    <location>
        <begin position="103"/>
        <end position="279"/>
    </location>
</feature>
<keyword evidence="5" id="KW-1185">Reference proteome</keyword>
<evidence type="ECO:0000313" key="4">
    <source>
        <dbReference type="EMBL" id="GLQ17460.1"/>
    </source>
</evidence>
<dbReference type="InterPro" id="IPR006140">
    <property type="entry name" value="D-isomer_DH_NAD-bd"/>
</dbReference>
<reference evidence="4" key="2">
    <citation type="submission" date="2023-01" db="EMBL/GenBank/DDBJ databases">
        <title>Draft genome sequence of Maritalea porphyrae strain NBRC 107169.</title>
        <authorList>
            <person name="Sun Q."/>
            <person name="Mori K."/>
        </authorList>
    </citation>
    <scope>NUCLEOTIDE SEQUENCE</scope>
    <source>
        <strain evidence="4">NBRC 107169</strain>
    </source>
</reference>
<evidence type="ECO:0000256" key="1">
    <source>
        <dbReference type="ARBA" id="ARBA00023002"/>
    </source>
</evidence>
<dbReference type="Proteomes" id="UP001161405">
    <property type="component" value="Unassembled WGS sequence"/>
</dbReference>
<dbReference type="EMBL" id="BSNI01000002">
    <property type="protein sequence ID" value="GLQ17460.1"/>
    <property type="molecule type" value="Genomic_DNA"/>
</dbReference>
<dbReference type="PANTHER" id="PTHR43333:SF1">
    <property type="entry name" value="D-ISOMER SPECIFIC 2-HYDROXYACID DEHYDROGENASE NAD-BINDING DOMAIN-CONTAINING PROTEIN"/>
    <property type="match status" value="1"/>
</dbReference>
<accession>A0ABQ5UQC4</accession>
<evidence type="ECO:0000259" key="3">
    <source>
        <dbReference type="Pfam" id="PF02826"/>
    </source>
</evidence>
<proteinExistence type="predicted"/>
<dbReference type="Pfam" id="PF02826">
    <property type="entry name" value="2-Hacid_dh_C"/>
    <property type="match status" value="1"/>
</dbReference>
<dbReference type="RefSeq" id="WP_284363631.1">
    <property type="nucleotide sequence ID" value="NZ_BSNI01000002.1"/>
</dbReference>
<organism evidence="4 5">
    <name type="scientific">Maritalea porphyrae</name>
    <dbReference type="NCBI Taxonomy" id="880732"/>
    <lineage>
        <taxon>Bacteria</taxon>
        <taxon>Pseudomonadati</taxon>
        <taxon>Pseudomonadota</taxon>
        <taxon>Alphaproteobacteria</taxon>
        <taxon>Hyphomicrobiales</taxon>
        <taxon>Devosiaceae</taxon>
        <taxon>Maritalea</taxon>
    </lineage>
</organism>
<dbReference type="CDD" id="cd12164">
    <property type="entry name" value="GDH_like_2"/>
    <property type="match status" value="1"/>
</dbReference>
<dbReference type="SUPFAM" id="SSF51735">
    <property type="entry name" value="NAD(P)-binding Rossmann-fold domains"/>
    <property type="match status" value="1"/>
</dbReference>
<comment type="caution">
    <text evidence="4">The sequence shown here is derived from an EMBL/GenBank/DDBJ whole genome shotgun (WGS) entry which is preliminary data.</text>
</comment>